<dbReference type="AlphaFoldDB" id="A0AAW6TEF4"/>
<dbReference type="PANTHER" id="PTHR47505:SF1">
    <property type="entry name" value="DNA UTILIZATION PROTEIN YHGH"/>
    <property type="match status" value="1"/>
</dbReference>
<dbReference type="EMBL" id="JASATX010000004">
    <property type="protein sequence ID" value="MDI2099452.1"/>
    <property type="molecule type" value="Genomic_DNA"/>
</dbReference>
<accession>A0AAW6TEF4</accession>
<dbReference type="RefSeq" id="WP_281489235.1">
    <property type="nucleotide sequence ID" value="NZ_JASATX010000004.1"/>
</dbReference>
<comment type="similarity">
    <text evidence="1">Belongs to the ComF/GntX family.</text>
</comment>
<gene>
    <name evidence="4" type="ORF">QF206_10800</name>
</gene>
<evidence type="ECO:0000313" key="5">
    <source>
        <dbReference type="Proteomes" id="UP001321506"/>
    </source>
</evidence>
<keyword evidence="4" id="KW-0328">Glycosyltransferase</keyword>
<evidence type="ECO:0000313" key="4">
    <source>
        <dbReference type="EMBL" id="MDI2099452.1"/>
    </source>
</evidence>
<evidence type="ECO:0000256" key="1">
    <source>
        <dbReference type="ARBA" id="ARBA00008007"/>
    </source>
</evidence>
<dbReference type="GO" id="GO:0016757">
    <property type="term" value="F:glycosyltransferase activity"/>
    <property type="evidence" value="ECO:0007669"/>
    <property type="project" value="UniProtKB-KW"/>
</dbReference>
<feature type="domain" description="Phosphoribosyltransferase" evidence="3">
    <location>
        <begin position="181"/>
        <end position="233"/>
    </location>
</feature>
<dbReference type="InterPro" id="IPR051910">
    <property type="entry name" value="ComF/GntX_DNA_util-trans"/>
</dbReference>
<dbReference type="InterPro" id="IPR000836">
    <property type="entry name" value="PRTase_dom"/>
</dbReference>
<sequence length="262" mass="27123">MTIASLRETALDVLHIVAPVECVGCRRPGRGVCAECRAALVPRPVVRSLADGTPVAAALRYEGVVRRALLAFKEQGRTDAAGPLALALHAAVTTVVCTAAADAAQASLVNSLSTDTRAASARPQLAAVPVPSSHAAWRRRGYEPAALLLRRAGARPLRALVSTRGAVQKGLSLGERALNRTGSMRSIRSLAGRRVVVVDDVLTTGATLMDACRAVREAGGEPIAAAVLAWTPRRIGLPAAETPSADDNPPAPDYGGVKGART</sequence>
<organism evidence="4 5">
    <name type="scientific">Ruicaihuangia caeni</name>
    <dbReference type="NCBI Taxonomy" id="3042517"/>
    <lineage>
        <taxon>Bacteria</taxon>
        <taxon>Bacillati</taxon>
        <taxon>Actinomycetota</taxon>
        <taxon>Actinomycetes</taxon>
        <taxon>Micrococcales</taxon>
        <taxon>Microbacteriaceae</taxon>
        <taxon>Ruicaihuangia</taxon>
    </lineage>
</organism>
<dbReference type="InterPro" id="IPR029057">
    <property type="entry name" value="PRTase-like"/>
</dbReference>
<dbReference type="PANTHER" id="PTHR47505">
    <property type="entry name" value="DNA UTILIZATION PROTEIN YHGH"/>
    <property type="match status" value="1"/>
</dbReference>
<evidence type="ECO:0000259" key="3">
    <source>
        <dbReference type="Pfam" id="PF00156"/>
    </source>
</evidence>
<feature type="region of interest" description="Disordered" evidence="2">
    <location>
        <begin position="238"/>
        <end position="262"/>
    </location>
</feature>
<dbReference type="SUPFAM" id="SSF53271">
    <property type="entry name" value="PRTase-like"/>
    <property type="match status" value="1"/>
</dbReference>
<evidence type="ECO:0000256" key="2">
    <source>
        <dbReference type="SAM" id="MobiDB-lite"/>
    </source>
</evidence>
<dbReference type="Proteomes" id="UP001321506">
    <property type="component" value="Unassembled WGS sequence"/>
</dbReference>
<proteinExistence type="inferred from homology"/>
<keyword evidence="5" id="KW-1185">Reference proteome</keyword>
<protein>
    <submittedName>
        <fullName evidence="4">Phosphoribosyltransferase family protein</fullName>
    </submittedName>
</protein>
<dbReference type="Gene3D" id="3.40.50.2020">
    <property type="match status" value="1"/>
</dbReference>
<reference evidence="4 5" key="1">
    <citation type="submission" date="2023-04" db="EMBL/GenBank/DDBJ databases">
        <title>Klugiella caeni sp. nov. isolated from the sludge of biochemical tank.</title>
        <authorList>
            <person name="Geng K."/>
        </authorList>
    </citation>
    <scope>NUCLEOTIDE SEQUENCE [LARGE SCALE GENOMIC DNA]</scope>
    <source>
        <strain evidence="4 5">YN-L-19</strain>
    </source>
</reference>
<comment type="caution">
    <text evidence="4">The sequence shown here is derived from an EMBL/GenBank/DDBJ whole genome shotgun (WGS) entry which is preliminary data.</text>
</comment>
<dbReference type="Pfam" id="PF00156">
    <property type="entry name" value="Pribosyltran"/>
    <property type="match status" value="1"/>
</dbReference>
<keyword evidence="4" id="KW-0808">Transferase</keyword>
<name>A0AAW6TEF4_9MICO</name>